<dbReference type="SUPFAM" id="SSF56935">
    <property type="entry name" value="Porins"/>
    <property type="match status" value="1"/>
</dbReference>
<dbReference type="Proteomes" id="UP000001635">
    <property type="component" value="Chromosome"/>
</dbReference>
<dbReference type="HOGENOM" id="CLU_043009_1_1_10"/>
<keyword evidence="1" id="KW-0732">Signal</keyword>
<gene>
    <name evidence="2" type="ordered locus">Cycma_1377</name>
</gene>
<protein>
    <recommendedName>
        <fullName evidence="4">Phosphate-selective porin O and P</fullName>
    </recommendedName>
</protein>
<accession>G0J274</accession>
<feature type="chain" id="PRO_5003400709" description="Phosphate-selective porin O and P" evidence="1">
    <location>
        <begin position="27"/>
        <end position="380"/>
    </location>
</feature>
<dbReference type="InterPro" id="IPR023614">
    <property type="entry name" value="Porin_dom_sf"/>
</dbReference>
<evidence type="ECO:0000313" key="2">
    <source>
        <dbReference type="EMBL" id="AEL25148.1"/>
    </source>
</evidence>
<proteinExistence type="predicted"/>
<organism evidence="2 3">
    <name type="scientific">Cyclobacterium marinum (strain ATCC 25205 / DSM 745 / LMG 13164 / NCIMB 1802)</name>
    <name type="common">Flectobacillus marinus</name>
    <dbReference type="NCBI Taxonomy" id="880070"/>
    <lineage>
        <taxon>Bacteria</taxon>
        <taxon>Pseudomonadati</taxon>
        <taxon>Bacteroidota</taxon>
        <taxon>Cytophagia</taxon>
        <taxon>Cytophagales</taxon>
        <taxon>Cyclobacteriaceae</taxon>
        <taxon>Cyclobacterium</taxon>
    </lineage>
</organism>
<sequence length="380" mass="43052">MPKACKYLILLSYVLMGKATLNTLHAQEVPELAIGGALRFNYNLSSWKPAQKSRGGDFGYDLFRINTKAAYKGIHLNTEYRLYSKAFGGGMLKQGWFGYKFNKTNEIQLGLTQVPFGIQQYNSNNWFFNLSYYVGLEDDHDMGIKYLHLGDKIEYQLAFFKNAEETRFGNDTEITHSRYAYDVAGRNKELNQLNGKFIYKIGSQLKHRLGASGQYGGLFNLDTKETGNHYGLAIHYELTYNDWNIKAEAMNISNNPANAPGISREEISMAAYGAAYKVAADFTIYTFTIARKVPVEWEPISALKIYNDFGYMQKKKEDFDDSIMNVTGVLITAGNIYAYIDYAAGLNHSWLGGNYIDDFSSGTPGADWEARFNVNIGYYF</sequence>
<name>G0J274_CYCMS</name>
<dbReference type="Gene3D" id="2.40.160.10">
    <property type="entry name" value="Porin"/>
    <property type="match status" value="1"/>
</dbReference>
<feature type="signal peptide" evidence="1">
    <location>
        <begin position="1"/>
        <end position="26"/>
    </location>
</feature>
<dbReference type="EMBL" id="CP002955">
    <property type="protein sequence ID" value="AEL25148.1"/>
    <property type="molecule type" value="Genomic_DNA"/>
</dbReference>
<reference evidence="3" key="1">
    <citation type="submission" date="2011-07" db="EMBL/GenBank/DDBJ databases">
        <title>The complete genome of Cyclobacterium marinum DSM 745.</title>
        <authorList>
            <person name="Lucas S."/>
            <person name="Han J."/>
            <person name="Lapidus A."/>
            <person name="Bruce D."/>
            <person name="Goodwin L."/>
            <person name="Pitluck S."/>
            <person name="Peters L."/>
            <person name="Kyrpides N."/>
            <person name="Mavromatis K."/>
            <person name="Ivanova N."/>
            <person name="Ovchinnikova G."/>
            <person name="Chertkov O."/>
            <person name="Detter J.C."/>
            <person name="Tapia R."/>
            <person name="Han C."/>
            <person name="Land M."/>
            <person name="Hauser L."/>
            <person name="Markowitz V."/>
            <person name="Cheng J.-F."/>
            <person name="Hugenholtz P."/>
            <person name="Woyke T."/>
            <person name="Wu D."/>
            <person name="Tindall B."/>
            <person name="Schuetze A."/>
            <person name="Brambilla E."/>
            <person name="Klenk H.-P."/>
            <person name="Eisen J.A."/>
        </authorList>
    </citation>
    <scope>NUCLEOTIDE SEQUENCE [LARGE SCALE GENOMIC DNA]</scope>
    <source>
        <strain evidence="3">ATCC 25205 / DSM 745 / LMG 13164 / NCIMB 1802</strain>
    </source>
</reference>
<dbReference type="KEGG" id="cmr:Cycma_1377"/>
<evidence type="ECO:0000313" key="3">
    <source>
        <dbReference type="Proteomes" id="UP000001635"/>
    </source>
</evidence>
<evidence type="ECO:0008006" key="4">
    <source>
        <dbReference type="Google" id="ProtNLM"/>
    </source>
</evidence>
<dbReference type="eggNOG" id="COG3746">
    <property type="taxonomic scope" value="Bacteria"/>
</dbReference>
<dbReference type="STRING" id="880070.Cycma_1377"/>
<dbReference type="AlphaFoldDB" id="G0J274"/>
<keyword evidence="3" id="KW-1185">Reference proteome</keyword>
<evidence type="ECO:0000256" key="1">
    <source>
        <dbReference type="SAM" id="SignalP"/>
    </source>
</evidence>